<dbReference type="EMBL" id="HE577327">
    <property type="protein sequence ID" value="CCC98685.1"/>
    <property type="molecule type" value="Genomic_DNA"/>
</dbReference>
<dbReference type="Proteomes" id="UP000007319">
    <property type="component" value="Chromosome"/>
</dbReference>
<protein>
    <submittedName>
        <fullName evidence="1">Uncharacterized protein</fullName>
    </submittedName>
</protein>
<name>A0A9P1NMJ3_9PROT</name>
<dbReference type="AlphaFoldDB" id="A0A9P1NMJ3"/>
<gene>
    <name evidence="1" type="ORF">AZOBR_150103</name>
</gene>
<organism evidence="1 2">
    <name type="scientific">Azospirillum baldaniorum</name>
    <dbReference type="NCBI Taxonomy" id="1064539"/>
    <lineage>
        <taxon>Bacteria</taxon>
        <taxon>Pseudomonadati</taxon>
        <taxon>Pseudomonadota</taxon>
        <taxon>Alphaproteobacteria</taxon>
        <taxon>Rhodospirillales</taxon>
        <taxon>Azospirillaceae</taxon>
        <taxon>Azospirillum</taxon>
    </lineage>
</organism>
<dbReference type="KEGG" id="abs:AZOBR_150103"/>
<evidence type="ECO:0000313" key="1">
    <source>
        <dbReference type="EMBL" id="CCC98685.1"/>
    </source>
</evidence>
<reference evidence="1 2" key="1">
    <citation type="journal article" date="2011" name="PLoS Genet.">
        <title>Azospirillum genomes reveal transition of bacteria from aquatic to terrestrial environments.</title>
        <authorList>
            <person name="Wisniewski-Dye F."/>
            <person name="Borziak K."/>
            <person name="Khalsa-Moyers G."/>
            <person name="Alexandre G."/>
            <person name="Sukharnikov L.O."/>
            <person name="Wuichet K."/>
            <person name="Hurst G.B."/>
            <person name="McDonald W.H."/>
            <person name="Robertson J.S."/>
            <person name="Barbe V."/>
            <person name="Calteau A."/>
            <person name="Rouy Z."/>
            <person name="Mangenot S."/>
            <person name="Prigent-Combaret C."/>
            <person name="Normand P."/>
            <person name="Boyer M."/>
            <person name="Siguier P."/>
            <person name="Dessaux Y."/>
            <person name="Elmerich C."/>
            <person name="Condemine G."/>
            <person name="Krishnen G."/>
            <person name="Kennedy I."/>
            <person name="Paterson A.H."/>
            <person name="Gonzalez V."/>
            <person name="Mavingui P."/>
            <person name="Zhulin I.B."/>
        </authorList>
    </citation>
    <scope>NUCLEOTIDE SEQUENCE [LARGE SCALE GENOMIC DNA]</scope>
    <source>
        <strain evidence="1 2">Sp245</strain>
    </source>
</reference>
<accession>A0A9P1NMJ3</accession>
<evidence type="ECO:0000313" key="2">
    <source>
        <dbReference type="Proteomes" id="UP000007319"/>
    </source>
</evidence>
<proteinExistence type="predicted"/>
<keyword evidence="2" id="KW-1185">Reference proteome</keyword>
<sequence>MPVRWTNAARRKVLHRQPTSTFVLIRLSECARTVGAPYNV</sequence>